<dbReference type="EMBL" id="CAVNYO010000200">
    <property type="protein sequence ID" value="CAK5273150.1"/>
    <property type="molecule type" value="Genomic_DNA"/>
</dbReference>
<protein>
    <recommendedName>
        <fullName evidence="7">Ribosomal protein S3</fullName>
    </recommendedName>
</protein>
<evidence type="ECO:0000313" key="5">
    <source>
        <dbReference type="EMBL" id="CAK5273150.1"/>
    </source>
</evidence>
<evidence type="ECO:0000313" key="4">
    <source>
        <dbReference type="EMBL" id="CAK5273149.1"/>
    </source>
</evidence>
<dbReference type="AlphaFoldDB" id="A0AAD2Q3U8"/>
<evidence type="ECO:0000313" key="3">
    <source>
        <dbReference type="EMBL" id="CAK5273143.1"/>
    </source>
</evidence>
<comment type="caution">
    <text evidence="3">The sequence shown here is derived from an EMBL/GenBank/DDBJ whole genome shotgun (WGS) entry which is preliminary data.</text>
</comment>
<dbReference type="EMBL" id="CAVNYO010000199">
    <property type="protein sequence ID" value="CAK5273143.1"/>
    <property type="molecule type" value="Genomic_DNA"/>
</dbReference>
<dbReference type="EMBL" id="CAVNYO010000193">
    <property type="protein sequence ID" value="CAK5273027.1"/>
    <property type="molecule type" value="Genomic_DNA"/>
</dbReference>
<dbReference type="EMBL" id="CAVNYO010000200">
    <property type="protein sequence ID" value="CAK5273149.1"/>
    <property type="molecule type" value="Genomic_DNA"/>
</dbReference>
<sequence>GSIFKRLNNFYRTPLQSSTSVARNSKNKKINSSIIPAFITGLNIKIAGRIMTQPSRPRHTINLIRRGASARGKINYLNFARLT</sequence>
<proteinExistence type="predicted"/>
<gene>
    <name evidence="1" type="ORF">MYCIT1_LOCUS19111</name>
    <name evidence="2" type="ORF">MYCIT1_LOCUS19121</name>
    <name evidence="3" type="ORF">MYCIT1_LOCUS19349</name>
    <name evidence="4" type="ORF">MYCIT1_LOCUS19361</name>
    <name evidence="5" type="ORF">MYCIT1_LOCUS19363</name>
</gene>
<evidence type="ECO:0000313" key="6">
    <source>
        <dbReference type="Proteomes" id="UP001295794"/>
    </source>
</evidence>
<reference evidence="3" key="1">
    <citation type="submission" date="2023-11" db="EMBL/GenBank/DDBJ databases">
        <authorList>
            <person name="De Vega J J."/>
            <person name="De Vega J J."/>
        </authorList>
    </citation>
    <scope>NUCLEOTIDE SEQUENCE</scope>
</reference>
<accession>A0AAD2Q3U8</accession>
<evidence type="ECO:0008006" key="7">
    <source>
        <dbReference type="Google" id="ProtNLM"/>
    </source>
</evidence>
<feature type="non-terminal residue" evidence="3">
    <location>
        <position position="83"/>
    </location>
</feature>
<dbReference type="EMBL" id="CAVNYO010000193">
    <property type="protein sequence ID" value="CAK5273022.1"/>
    <property type="molecule type" value="Genomic_DNA"/>
</dbReference>
<dbReference type="Proteomes" id="UP001295794">
    <property type="component" value="Unassembled WGS sequence"/>
</dbReference>
<keyword evidence="6" id="KW-1185">Reference proteome</keyword>
<evidence type="ECO:0000313" key="1">
    <source>
        <dbReference type="EMBL" id="CAK5273022.1"/>
    </source>
</evidence>
<feature type="non-terminal residue" evidence="3">
    <location>
        <position position="1"/>
    </location>
</feature>
<evidence type="ECO:0000313" key="2">
    <source>
        <dbReference type="EMBL" id="CAK5273027.1"/>
    </source>
</evidence>
<name>A0AAD2Q3U8_9AGAR</name>
<organism evidence="3 6">
    <name type="scientific">Mycena citricolor</name>
    <dbReference type="NCBI Taxonomy" id="2018698"/>
    <lineage>
        <taxon>Eukaryota</taxon>
        <taxon>Fungi</taxon>
        <taxon>Dikarya</taxon>
        <taxon>Basidiomycota</taxon>
        <taxon>Agaricomycotina</taxon>
        <taxon>Agaricomycetes</taxon>
        <taxon>Agaricomycetidae</taxon>
        <taxon>Agaricales</taxon>
        <taxon>Marasmiineae</taxon>
        <taxon>Mycenaceae</taxon>
        <taxon>Mycena</taxon>
    </lineage>
</organism>